<protein>
    <recommendedName>
        <fullName evidence="10">ATP synthase epsilon chain</fullName>
    </recommendedName>
    <alternativeName>
        <fullName evidence="10">ATP synthase F1 sector epsilon subunit</fullName>
    </alternativeName>
    <alternativeName>
        <fullName evidence="10">F-ATPase epsilon subunit</fullName>
    </alternativeName>
</protein>
<dbReference type="STRING" id="28181.BEN30_03335"/>
<name>A0A1E5QAV2_9PROT</name>
<reference evidence="15" key="1">
    <citation type="submission" date="2016-07" db="EMBL/GenBank/DDBJ databases">
        <authorList>
            <person name="Florea S."/>
            <person name="Webb J.S."/>
            <person name="Jaromczyk J."/>
            <person name="Schardl C.L."/>
        </authorList>
    </citation>
    <scope>NUCLEOTIDE SEQUENCE [LARGE SCALE GENOMIC DNA]</scope>
    <source>
        <strain evidence="15">MV-1</strain>
    </source>
</reference>
<accession>A0A1E5QAV2</accession>
<keyword evidence="12" id="KW-0175">Coiled coil</keyword>
<dbReference type="GO" id="GO:0005886">
    <property type="term" value="C:plasma membrane"/>
    <property type="evidence" value="ECO:0007669"/>
    <property type="project" value="UniProtKB-SubCell"/>
</dbReference>
<dbReference type="SUPFAM" id="SSF51344">
    <property type="entry name" value="Epsilon subunit of F1F0-ATP synthase N-terminal domain"/>
    <property type="match status" value="1"/>
</dbReference>
<evidence type="ECO:0000256" key="2">
    <source>
        <dbReference type="ARBA" id="ARBA00004184"/>
    </source>
</evidence>
<keyword evidence="8 10" id="KW-0139">CF(1)</keyword>
<keyword evidence="6 10" id="KW-0406">Ion transport</keyword>
<keyword evidence="7 10" id="KW-0472">Membrane</keyword>
<proteinExistence type="inferred from homology"/>
<evidence type="ECO:0000256" key="6">
    <source>
        <dbReference type="ARBA" id="ARBA00023065"/>
    </source>
</evidence>
<dbReference type="NCBIfam" id="TIGR01216">
    <property type="entry name" value="ATP_synt_epsi"/>
    <property type="match status" value="1"/>
</dbReference>
<comment type="subcellular location">
    <subcellularLocation>
        <location evidence="10">Cell membrane</location>
        <topology evidence="10">Peripheral membrane protein</topology>
    </subcellularLocation>
    <subcellularLocation>
        <location evidence="2">Endomembrane system</location>
        <topology evidence="2">Peripheral membrane protein</topology>
    </subcellularLocation>
</comment>
<dbReference type="PANTHER" id="PTHR13822">
    <property type="entry name" value="ATP SYNTHASE DELTA/EPSILON CHAIN"/>
    <property type="match status" value="1"/>
</dbReference>
<evidence type="ECO:0000256" key="3">
    <source>
        <dbReference type="ARBA" id="ARBA00005712"/>
    </source>
</evidence>
<evidence type="ECO:0000256" key="7">
    <source>
        <dbReference type="ARBA" id="ARBA00023136"/>
    </source>
</evidence>
<evidence type="ECO:0000313" key="14">
    <source>
        <dbReference type="EMBL" id="OEJ69148.1"/>
    </source>
</evidence>
<comment type="function">
    <text evidence="1 10">Produces ATP from ADP in the presence of a proton gradient across the membrane.</text>
</comment>
<feature type="coiled-coil region" evidence="12">
    <location>
        <begin position="99"/>
        <end position="128"/>
    </location>
</feature>
<keyword evidence="5 10" id="KW-0375">Hydrogen ion transport</keyword>
<evidence type="ECO:0000256" key="12">
    <source>
        <dbReference type="SAM" id="Coils"/>
    </source>
</evidence>
<dbReference type="InterPro" id="IPR036771">
    <property type="entry name" value="ATPsynth_dsu/esu_N"/>
</dbReference>
<evidence type="ECO:0000256" key="10">
    <source>
        <dbReference type="HAMAP-Rule" id="MF_00530"/>
    </source>
</evidence>
<keyword evidence="9 10" id="KW-0066">ATP synthesis</keyword>
<gene>
    <name evidence="10" type="primary">atpC</name>
    <name evidence="14" type="ORF">BEN30_03335</name>
</gene>
<dbReference type="InterPro" id="IPR001469">
    <property type="entry name" value="ATP_synth_F1_dsu/esu"/>
</dbReference>
<feature type="domain" description="ATP synthase F1 complex delta/epsilon subunit N-terminal" evidence="13">
    <location>
        <begin position="6"/>
        <end position="84"/>
    </location>
</feature>
<comment type="subunit">
    <text evidence="10 11">F-type ATPases have 2 components, CF(1) - the catalytic core - and CF(0) - the membrane proton channel. CF(1) has five subunits: alpha(3), beta(3), gamma(1), delta(1), epsilon(1). CF(0) has three main subunits: a, b and c.</text>
</comment>
<keyword evidence="4 10" id="KW-0813">Transport</keyword>
<dbReference type="GO" id="GO:0012505">
    <property type="term" value="C:endomembrane system"/>
    <property type="evidence" value="ECO:0007669"/>
    <property type="project" value="UniProtKB-SubCell"/>
</dbReference>
<comment type="similarity">
    <text evidence="3 10 11">Belongs to the ATPase epsilon chain family.</text>
</comment>
<dbReference type="CDD" id="cd12152">
    <property type="entry name" value="F1-ATPase_delta"/>
    <property type="match status" value="1"/>
</dbReference>
<comment type="caution">
    <text evidence="14">The sequence shown here is derived from an EMBL/GenBank/DDBJ whole genome shotgun (WGS) entry which is preliminary data.</text>
</comment>
<dbReference type="GO" id="GO:0005524">
    <property type="term" value="F:ATP binding"/>
    <property type="evidence" value="ECO:0007669"/>
    <property type="project" value="UniProtKB-UniRule"/>
</dbReference>
<evidence type="ECO:0000256" key="4">
    <source>
        <dbReference type="ARBA" id="ARBA00022448"/>
    </source>
</evidence>
<evidence type="ECO:0000313" key="15">
    <source>
        <dbReference type="Proteomes" id="UP000095347"/>
    </source>
</evidence>
<dbReference type="OrthoDB" id="9799969at2"/>
<dbReference type="GO" id="GO:0045259">
    <property type="term" value="C:proton-transporting ATP synthase complex"/>
    <property type="evidence" value="ECO:0007669"/>
    <property type="project" value="UniProtKB-KW"/>
</dbReference>
<evidence type="ECO:0000259" key="13">
    <source>
        <dbReference type="Pfam" id="PF02823"/>
    </source>
</evidence>
<keyword evidence="15" id="KW-1185">Reference proteome</keyword>
<dbReference type="Proteomes" id="UP000095347">
    <property type="component" value="Unassembled WGS sequence"/>
</dbReference>
<evidence type="ECO:0000256" key="5">
    <source>
        <dbReference type="ARBA" id="ARBA00022781"/>
    </source>
</evidence>
<dbReference type="AlphaFoldDB" id="A0A1E5QAV2"/>
<evidence type="ECO:0000256" key="1">
    <source>
        <dbReference type="ARBA" id="ARBA00003543"/>
    </source>
</evidence>
<evidence type="ECO:0000256" key="8">
    <source>
        <dbReference type="ARBA" id="ARBA00023196"/>
    </source>
</evidence>
<evidence type="ECO:0000256" key="9">
    <source>
        <dbReference type="ARBA" id="ARBA00023310"/>
    </source>
</evidence>
<dbReference type="GO" id="GO:0046933">
    <property type="term" value="F:proton-transporting ATP synthase activity, rotational mechanism"/>
    <property type="evidence" value="ECO:0007669"/>
    <property type="project" value="UniProtKB-UniRule"/>
</dbReference>
<dbReference type="RefSeq" id="WP_069956612.1">
    <property type="nucleotide sequence ID" value="NZ_MCGG01000008.1"/>
</dbReference>
<dbReference type="EMBL" id="MCGG01000008">
    <property type="protein sequence ID" value="OEJ69148.1"/>
    <property type="molecule type" value="Genomic_DNA"/>
</dbReference>
<dbReference type="Pfam" id="PF02823">
    <property type="entry name" value="ATP-synt_DE_N"/>
    <property type="match status" value="1"/>
</dbReference>
<organism evidence="14 15">
    <name type="scientific">Magnetovibrio blakemorei</name>
    <dbReference type="NCBI Taxonomy" id="28181"/>
    <lineage>
        <taxon>Bacteria</taxon>
        <taxon>Pseudomonadati</taxon>
        <taxon>Pseudomonadota</taxon>
        <taxon>Alphaproteobacteria</taxon>
        <taxon>Rhodospirillales</taxon>
        <taxon>Magnetovibrionaceae</taxon>
        <taxon>Magnetovibrio</taxon>
    </lineage>
</organism>
<dbReference type="HAMAP" id="MF_00530">
    <property type="entry name" value="ATP_synth_epsil_bac"/>
    <property type="match status" value="1"/>
</dbReference>
<dbReference type="PANTHER" id="PTHR13822:SF10">
    <property type="entry name" value="ATP SYNTHASE EPSILON CHAIN, CHLOROPLASTIC"/>
    <property type="match status" value="1"/>
</dbReference>
<dbReference type="Gene3D" id="2.60.15.10">
    <property type="entry name" value="F0F1 ATP synthase delta/epsilon subunit, N-terminal"/>
    <property type="match status" value="1"/>
</dbReference>
<sequence length="139" mass="14754">MADRVEFELVSPQRLVKAQLVDMVVIPCSEGDIGVLPGHTPLIGTVRPGVVDMYENGKVSESIFVSGGFVEVTPDRCTLLAEEATYIHDLDQGTAQTRLDAGRQDLEKASSEIEKANAEASIKTAEAMLAALGVSSAAH</sequence>
<keyword evidence="10" id="KW-1003">Cell membrane</keyword>
<evidence type="ECO:0000256" key="11">
    <source>
        <dbReference type="RuleBase" id="RU003656"/>
    </source>
</evidence>
<dbReference type="InterPro" id="IPR020546">
    <property type="entry name" value="ATP_synth_F1_dsu/esu_N"/>
</dbReference>